<protein>
    <submittedName>
        <fullName evidence="5">Uncharacterized protein</fullName>
    </submittedName>
</protein>
<dbReference type="Gene3D" id="1.25.40.10">
    <property type="entry name" value="Tetratricopeptide repeat domain"/>
    <property type="match status" value="3"/>
</dbReference>
<feature type="repeat" description="TPR" evidence="1">
    <location>
        <begin position="572"/>
        <end position="605"/>
    </location>
</feature>
<feature type="repeat" description="TPR" evidence="1">
    <location>
        <begin position="212"/>
        <end position="245"/>
    </location>
</feature>
<feature type="domain" description="CHAT" evidence="3">
    <location>
        <begin position="855"/>
        <end position="1167"/>
    </location>
</feature>
<feature type="repeat" description="TPR" evidence="1">
    <location>
        <begin position="412"/>
        <end position="445"/>
    </location>
</feature>
<evidence type="ECO:0000256" key="2">
    <source>
        <dbReference type="SAM" id="Coils"/>
    </source>
</evidence>
<dbReference type="Pfam" id="PF13424">
    <property type="entry name" value="TPR_12"/>
    <property type="match status" value="2"/>
</dbReference>
<feature type="repeat" description="TPR" evidence="1">
    <location>
        <begin position="492"/>
        <end position="525"/>
    </location>
</feature>
<dbReference type="Pfam" id="PF12770">
    <property type="entry name" value="CHAT"/>
    <property type="match status" value="1"/>
</dbReference>
<dbReference type="PROSITE" id="PS50005">
    <property type="entry name" value="TPR"/>
    <property type="match status" value="9"/>
</dbReference>
<organism evidence="5">
    <name type="scientific">Desertifilum tharense IPPAS B-1220</name>
    <dbReference type="NCBI Taxonomy" id="1781255"/>
    <lineage>
        <taxon>Bacteria</taxon>
        <taxon>Bacillati</taxon>
        <taxon>Cyanobacteriota</taxon>
        <taxon>Cyanophyceae</taxon>
        <taxon>Desertifilales</taxon>
        <taxon>Desertifilaceae</taxon>
        <taxon>Desertifilum</taxon>
    </lineage>
</organism>
<evidence type="ECO:0000259" key="4">
    <source>
        <dbReference type="Pfam" id="PF17874"/>
    </source>
</evidence>
<dbReference type="OrthoDB" id="434769at2"/>
<feature type="coiled-coil region" evidence="2">
    <location>
        <begin position="618"/>
        <end position="648"/>
    </location>
</feature>
<reference evidence="5" key="1">
    <citation type="submission" date="2016-09" db="EMBL/GenBank/DDBJ databases">
        <title>Draft genome of thermotolerant cyanobacterium Desertifilum sp. strain IPPAS B-1220.</title>
        <authorList>
            <person name="Sinetova M.A."/>
            <person name="Bolakhan K."/>
            <person name="Zayadan B.K."/>
            <person name="Mironov K.S."/>
            <person name="Ustinova V."/>
            <person name="Kupriyanova E.V."/>
            <person name="Sidorov R.A."/>
            <person name="Skrypnik A.N."/>
            <person name="Gogoleva N.E."/>
            <person name="Gogolev Y.V."/>
            <person name="Los D.A."/>
        </authorList>
    </citation>
    <scope>NUCLEOTIDE SEQUENCE [LARGE SCALE GENOMIC DNA]</scope>
    <source>
        <strain evidence="5">IPPAS B-1220</strain>
    </source>
</reference>
<dbReference type="PANTHER" id="PTHR10098">
    <property type="entry name" value="RAPSYN-RELATED"/>
    <property type="match status" value="1"/>
</dbReference>
<comment type="caution">
    <text evidence="5">The sequence shown here is derived from an EMBL/GenBank/DDBJ whole genome shotgun (WGS) entry which is preliminary data.</text>
</comment>
<feature type="repeat" description="TPR" evidence="1">
    <location>
        <begin position="532"/>
        <end position="565"/>
    </location>
</feature>
<feature type="repeat" description="TPR" evidence="1">
    <location>
        <begin position="92"/>
        <end position="125"/>
    </location>
</feature>
<keyword evidence="2" id="KW-0175">Coiled coil</keyword>
<feature type="repeat" description="TPR" evidence="1">
    <location>
        <begin position="132"/>
        <end position="165"/>
    </location>
</feature>
<dbReference type="InterPro" id="IPR019734">
    <property type="entry name" value="TPR_rpt"/>
</dbReference>
<dbReference type="Pfam" id="PF13176">
    <property type="entry name" value="TPR_7"/>
    <property type="match status" value="2"/>
</dbReference>
<accession>A0A1E5QLC0</accession>
<dbReference type="PANTHER" id="PTHR10098:SF108">
    <property type="entry name" value="TETRATRICOPEPTIDE REPEAT PROTEIN 28"/>
    <property type="match status" value="1"/>
</dbReference>
<dbReference type="InterPro" id="IPR041617">
    <property type="entry name" value="TPR_MalT"/>
</dbReference>
<sequence length="1168" mass="129590">MLQDFAQNARFVLSIGLLIFSPLLFVTQQAVANLSLSLSQAASQSQEAARQAYQEGQQLYEQGTAESLQQAIVKFEAALQLYRALGDRAQESEALSYLGIIYDTLGDKPRAIALYNESLSILQAAGDRSGEAVLLNNLGKVYSDLGQSSTALEFYNQALALARSTQQPELQVLVLDHLAQEYTQANEPQRAIAHYQQLLPLLQAAEDATQAALTLSKIAELYLKLGERQTALEYYQHGLELARSLSNPAWEMQFLNVLTAVALQLNNQSQALDYLTQHLQIARQIGDPMTEAILLNNLANLYRQMGEVPKALTVLQQILPQVESLNHPAAQAAIFNNIAQVYSELGDKQQAIPLFTQALSLAEGLGDRALETSIVQNLGLIYADLGDKQTALTYYEQALLIARETDSKASESLTLASIGAVYDALGERQKALDSYNQALDLARAIGDRANQAVILNNLAVVYYWLGEKQQSLDLLEQVLALRQKLGDKAGEATTLNNLGRAYSDFKEPQKALEFYDRALRLFQETGNKTGSAIALNNIGRIYASLSDFPKALAYYNQALPLSQDSEDQNGIAIALDNIASAYLDLGNPQTALEYYNRALPLRTRIGDRSGEARSRYGIAQAQRARGDLNAARENIESALQIIEDLRAKIGSQQLRTSYFATVQNYYQFYIDLLMQLHQNYPNRGYDAQALHANERAKARSLLEILTEANADIRQGIDPQLLERERNLQQQLNATEQSRLKLLEGQYQQRQLNELTQKIDALATELQRIEAQIRSTNPRYANLKYPQPLTVPQIQQQILEADTLLLAYHLGEERSYLWAVSKTGITSHLLPKRSEIEALAKDFYAQLLGGAEISNEVGGELSQILLSPVTEQLKNQRLLIVSEGALQYIPFAALPLPLDSTQPLLVQNEILSLPSASTLGLLRQELKDRPLAPKRLAIIADPVFQPSDSRLQDPLTPQDGILIASGPLQRSAFDVGVSFTRLGYSRVEAEQILSLVPPEQRTAAFDFDASRSAATNPELAEYQLIHFATHGLMNSVRPELSGVVFSLVNAQGEEQDGFLRLNDIFNLRLPAELVVLSACETGLGPEVRGEGLVSLTRGFMYAGAKRVVVSLWSVNDLETAELMQRYYQQMLQNNLSPVAALRAAQLEMWGTEEWKAPYYWAAFIIQGDW</sequence>
<proteinExistence type="predicted"/>
<gene>
    <name evidence="5" type="ORF">BH720_09810</name>
</gene>
<evidence type="ECO:0000313" key="5">
    <source>
        <dbReference type="EMBL" id="OEJ75401.1"/>
    </source>
</evidence>
<feature type="repeat" description="TPR" evidence="1">
    <location>
        <begin position="372"/>
        <end position="405"/>
    </location>
</feature>
<dbReference type="STRING" id="1781255.BH720_09810"/>
<dbReference type="Pfam" id="PF17874">
    <property type="entry name" value="TPR_MalT"/>
    <property type="match status" value="1"/>
</dbReference>
<dbReference type="AlphaFoldDB" id="A0A1E5QLC0"/>
<dbReference type="RefSeq" id="WP_069967005.1">
    <property type="nucleotide sequence ID" value="NZ_CM124774.1"/>
</dbReference>
<dbReference type="SUPFAM" id="SSF48452">
    <property type="entry name" value="TPR-like"/>
    <property type="match status" value="4"/>
</dbReference>
<dbReference type="InterPro" id="IPR011990">
    <property type="entry name" value="TPR-like_helical_dom_sf"/>
</dbReference>
<dbReference type="SMART" id="SM00028">
    <property type="entry name" value="TPR"/>
    <property type="match status" value="14"/>
</dbReference>
<feature type="domain" description="MalT-like TPR region" evidence="4">
    <location>
        <begin position="106"/>
        <end position="404"/>
    </location>
</feature>
<name>A0A1E5QLC0_9CYAN</name>
<feature type="repeat" description="TPR" evidence="1">
    <location>
        <begin position="332"/>
        <end position="365"/>
    </location>
</feature>
<evidence type="ECO:0000256" key="1">
    <source>
        <dbReference type="PROSITE-ProRule" id="PRU00339"/>
    </source>
</evidence>
<evidence type="ECO:0000259" key="3">
    <source>
        <dbReference type="Pfam" id="PF12770"/>
    </source>
</evidence>
<dbReference type="EMBL" id="MJGC01000051">
    <property type="protein sequence ID" value="OEJ75401.1"/>
    <property type="molecule type" value="Genomic_DNA"/>
</dbReference>
<dbReference type="InterPro" id="IPR024983">
    <property type="entry name" value="CHAT_dom"/>
</dbReference>
<keyword evidence="1" id="KW-0802">TPR repeat</keyword>